<dbReference type="GO" id="GO:0032991">
    <property type="term" value="C:protein-containing complex"/>
    <property type="evidence" value="ECO:0007669"/>
    <property type="project" value="UniProtKB-ARBA"/>
</dbReference>
<reference evidence="2 3" key="1">
    <citation type="submission" date="2011-02" db="EMBL/GenBank/DDBJ databases">
        <title>The Genome Sequence of Sphaeroforma arctica JP610.</title>
        <authorList>
            <consortium name="The Broad Institute Genome Sequencing Platform"/>
            <person name="Russ C."/>
            <person name="Cuomo C."/>
            <person name="Young S.K."/>
            <person name="Zeng Q."/>
            <person name="Gargeya S."/>
            <person name="Alvarado L."/>
            <person name="Berlin A."/>
            <person name="Chapman S.B."/>
            <person name="Chen Z."/>
            <person name="Freedman E."/>
            <person name="Gellesch M."/>
            <person name="Goldberg J."/>
            <person name="Griggs A."/>
            <person name="Gujja S."/>
            <person name="Heilman E."/>
            <person name="Heiman D."/>
            <person name="Howarth C."/>
            <person name="Mehta T."/>
            <person name="Neiman D."/>
            <person name="Pearson M."/>
            <person name="Roberts A."/>
            <person name="Saif S."/>
            <person name="Shea T."/>
            <person name="Shenoy N."/>
            <person name="Sisk P."/>
            <person name="Stolte C."/>
            <person name="Sykes S."/>
            <person name="White J."/>
            <person name="Yandava C."/>
            <person name="Burger G."/>
            <person name="Gray M.W."/>
            <person name="Holland P.W.H."/>
            <person name="King N."/>
            <person name="Lang F.B.F."/>
            <person name="Roger A.J."/>
            <person name="Ruiz-Trillo I."/>
            <person name="Haas B."/>
            <person name="Nusbaum C."/>
            <person name="Birren B."/>
        </authorList>
    </citation>
    <scope>NUCLEOTIDE SEQUENCE [LARGE SCALE GENOMIC DNA]</scope>
    <source>
        <strain evidence="2 3">JP610</strain>
    </source>
</reference>
<dbReference type="EMBL" id="KQ241700">
    <property type="protein sequence ID" value="KNC85483.1"/>
    <property type="molecule type" value="Genomic_DNA"/>
</dbReference>
<evidence type="ECO:0000313" key="3">
    <source>
        <dbReference type="Proteomes" id="UP000054560"/>
    </source>
</evidence>
<evidence type="ECO:0000313" key="2">
    <source>
        <dbReference type="EMBL" id="KNC85483.1"/>
    </source>
</evidence>
<keyword evidence="2" id="KW-0418">Kinase</keyword>
<dbReference type="GO" id="GO:0004672">
    <property type="term" value="F:protein kinase activity"/>
    <property type="evidence" value="ECO:0007669"/>
    <property type="project" value="TreeGrafter"/>
</dbReference>
<dbReference type="Gene3D" id="1.10.510.10">
    <property type="entry name" value="Transferase(Phosphotransferase) domain 1"/>
    <property type="match status" value="2"/>
</dbReference>
<feature type="region of interest" description="Disordered" evidence="1">
    <location>
        <begin position="1"/>
        <end position="27"/>
    </location>
</feature>
<organism evidence="2 3">
    <name type="scientific">Sphaeroforma arctica JP610</name>
    <dbReference type="NCBI Taxonomy" id="667725"/>
    <lineage>
        <taxon>Eukaryota</taxon>
        <taxon>Ichthyosporea</taxon>
        <taxon>Ichthyophonida</taxon>
        <taxon>Sphaeroforma</taxon>
    </lineage>
</organism>
<name>A0A0L0GB41_9EUKA</name>
<dbReference type="InterPro" id="IPR011009">
    <property type="entry name" value="Kinase-like_dom_sf"/>
</dbReference>
<dbReference type="GO" id="GO:0000776">
    <property type="term" value="C:kinetochore"/>
    <property type="evidence" value="ECO:0007669"/>
    <property type="project" value="UniProtKB-ARBA"/>
</dbReference>
<protein>
    <submittedName>
        <fullName evidence="2">BUB protein kinase</fullName>
    </submittedName>
</protein>
<dbReference type="GO" id="GO:0007094">
    <property type="term" value="P:mitotic spindle assembly checkpoint signaling"/>
    <property type="evidence" value="ECO:0007669"/>
    <property type="project" value="InterPro"/>
</dbReference>
<dbReference type="AlphaFoldDB" id="A0A0L0GB41"/>
<feature type="compositionally biased region" description="Polar residues" evidence="1">
    <location>
        <begin position="210"/>
        <end position="220"/>
    </location>
</feature>
<dbReference type="PANTHER" id="PTHR14030:SF4">
    <property type="entry name" value="BUB1 KINASE, ISOFORM A-RELATED"/>
    <property type="match status" value="1"/>
</dbReference>
<dbReference type="STRING" id="667725.A0A0L0GB41"/>
<dbReference type="SUPFAM" id="SSF56112">
    <property type="entry name" value="Protein kinase-like (PK-like)"/>
    <property type="match status" value="1"/>
</dbReference>
<feature type="compositionally biased region" description="Basic and acidic residues" evidence="1">
    <location>
        <begin position="198"/>
        <end position="209"/>
    </location>
</feature>
<dbReference type="GO" id="GO:0051754">
    <property type="term" value="P:meiotic sister chromatid cohesion, centromeric"/>
    <property type="evidence" value="ECO:0007669"/>
    <property type="project" value="TreeGrafter"/>
</dbReference>
<sequence>MQADGMQRSDNMRHRENLRQSADTSRSVVAGVRRLSLVAGDSREESGDELTGCGNSAGAERIVGLAEPLERDEGIRIPKYIGTGIGRADRLRDGAPVNARTPAYMSHVRHDIGGPIPYVSDVREPGHTPSATGSRRSSMMNSGQIRRSDSRSGDIRTGDRPFTGDAIGQGKTPGCTGSRRSSLVSSGQLRRNGTTLKPEPELLSNRREGTGSTELANGLSTHDPFEEKNVRACLECVQMPNHCVFRCLEESAPPISDNRKSLRKSVVLADGMAYVVVKCIGVGAWAKVYLAEHTDPPQHHSTQLYAMKVTRRAIGQWESYIAHELQRRFKLLPPHLSTTTNYRVFGQAHNLHVYADAAIVMVDYLVWRIPDSDWSPDKNPDWEEFGLQLIDFGRSVDCALYPAQTQFSGSNKTEGFICMEMAAHRPWRYQVDTFGVLGIIHCLFHKRYMSVEKRGSRWKPKEAFKRYWQADLWAELFDTFLNINPADEAPSLAPYRIRIERELRDPKRVCKLNAQLKEQISLVQRYRASTGGKVRR</sequence>
<dbReference type="RefSeq" id="XP_014159385.1">
    <property type="nucleotide sequence ID" value="XM_014303910.1"/>
</dbReference>
<dbReference type="GeneID" id="25902857"/>
<proteinExistence type="predicted"/>
<gene>
    <name evidence="2" type="ORF">SARC_02353</name>
</gene>
<keyword evidence="3" id="KW-1185">Reference proteome</keyword>
<accession>A0A0L0GB41</accession>
<feature type="compositionally biased region" description="Polar residues" evidence="1">
    <location>
        <begin position="129"/>
        <end position="141"/>
    </location>
</feature>
<feature type="region of interest" description="Disordered" evidence="1">
    <location>
        <begin position="115"/>
        <end position="221"/>
    </location>
</feature>
<dbReference type="eggNOG" id="KOG1166">
    <property type="taxonomic scope" value="Eukaryota"/>
</dbReference>
<feature type="compositionally biased region" description="Basic and acidic residues" evidence="1">
    <location>
        <begin position="146"/>
        <end position="159"/>
    </location>
</feature>
<feature type="compositionally biased region" description="Polar residues" evidence="1">
    <location>
        <begin position="178"/>
        <end position="195"/>
    </location>
</feature>
<dbReference type="InterPro" id="IPR015661">
    <property type="entry name" value="Bub1/Mad3"/>
</dbReference>
<dbReference type="PANTHER" id="PTHR14030">
    <property type="entry name" value="MITOTIC CHECKPOINT SERINE/THREONINE-PROTEIN KINASE BUB1"/>
    <property type="match status" value="1"/>
</dbReference>
<evidence type="ECO:0000256" key="1">
    <source>
        <dbReference type="SAM" id="MobiDB-lite"/>
    </source>
</evidence>
<keyword evidence="2" id="KW-0808">Transferase</keyword>
<dbReference type="Proteomes" id="UP000054560">
    <property type="component" value="Unassembled WGS sequence"/>
</dbReference>
<dbReference type="OrthoDB" id="248495at2759"/>